<organism evidence="5 6">
    <name type="scientific">Microlunatus flavus</name>
    <dbReference type="NCBI Taxonomy" id="1036181"/>
    <lineage>
        <taxon>Bacteria</taxon>
        <taxon>Bacillati</taxon>
        <taxon>Actinomycetota</taxon>
        <taxon>Actinomycetes</taxon>
        <taxon>Propionibacteriales</taxon>
        <taxon>Propionibacteriaceae</taxon>
        <taxon>Microlunatus</taxon>
    </lineage>
</organism>
<dbReference type="GO" id="GO:0008168">
    <property type="term" value="F:methyltransferase activity"/>
    <property type="evidence" value="ECO:0007669"/>
    <property type="project" value="UniProtKB-KW"/>
</dbReference>
<name>A0A1H9NFI6_9ACTN</name>
<keyword evidence="6" id="KW-1185">Reference proteome</keyword>
<dbReference type="CDD" id="cd02440">
    <property type="entry name" value="AdoMet_MTases"/>
    <property type="match status" value="1"/>
</dbReference>
<evidence type="ECO:0000256" key="3">
    <source>
        <dbReference type="ARBA" id="ARBA00022691"/>
    </source>
</evidence>
<feature type="domain" description="Methyltransferase" evidence="4">
    <location>
        <begin position="54"/>
        <end position="143"/>
    </location>
</feature>
<dbReference type="RefSeq" id="WP_170854271.1">
    <property type="nucleotide sequence ID" value="NZ_FOFA01000014.1"/>
</dbReference>
<evidence type="ECO:0000259" key="4">
    <source>
        <dbReference type="Pfam" id="PF13649"/>
    </source>
</evidence>
<keyword evidence="2 5" id="KW-0808">Transferase</keyword>
<evidence type="ECO:0000313" key="5">
    <source>
        <dbReference type="EMBL" id="SER34445.1"/>
    </source>
</evidence>
<keyword evidence="3" id="KW-0949">S-adenosyl-L-methionine</keyword>
<dbReference type="Pfam" id="PF13649">
    <property type="entry name" value="Methyltransf_25"/>
    <property type="match status" value="1"/>
</dbReference>
<protein>
    <submittedName>
        <fullName evidence="5">Methyltransferase domain-containing protein</fullName>
    </submittedName>
</protein>
<dbReference type="InterPro" id="IPR029063">
    <property type="entry name" value="SAM-dependent_MTases_sf"/>
</dbReference>
<sequence>MTEAVQPDRADPAGVFYGDLAPWWPLISAPDEYAEEAAFAAELLAGAEPPTRTVLELGSGGGNNAHHLQQRFAMTLVDLSEQMLAVSRELNPDCEHVQGDMRTLRLGREFDAVFVHDAIEYMTTEADLRAAVETAYLHCRPGGVAVLVPDDIAENFEPGTEHGGSDAPDGRGVRYLSWSTDPDPTDTTTTTEYAFLLRSPDGGVQVAHDTHVLGLHPRETWLRVLAETGFEARSVAEVTSDDRLPREFFVGRRPSGDGGDRS</sequence>
<dbReference type="PANTHER" id="PTHR43464">
    <property type="entry name" value="METHYLTRANSFERASE"/>
    <property type="match status" value="1"/>
</dbReference>
<proteinExistence type="predicted"/>
<dbReference type="SUPFAM" id="SSF53335">
    <property type="entry name" value="S-adenosyl-L-methionine-dependent methyltransferases"/>
    <property type="match status" value="1"/>
</dbReference>
<dbReference type="Gene3D" id="2.20.130.10">
    <property type="entry name" value="CAC2371-like domains"/>
    <property type="match status" value="1"/>
</dbReference>
<dbReference type="InterPro" id="IPR041698">
    <property type="entry name" value="Methyltransf_25"/>
</dbReference>
<evidence type="ECO:0000256" key="2">
    <source>
        <dbReference type="ARBA" id="ARBA00022679"/>
    </source>
</evidence>
<dbReference type="Gene3D" id="3.40.50.150">
    <property type="entry name" value="Vaccinia Virus protein VP39"/>
    <property type="match status" value="1"/>
</dbReference>
<reference evidence="6" key="1">
    <citation type="submission" date="2016-10" db="EMBL/GenBank/DDBJ databases">
        <authorList>
            <person name="Varghese N."/>
            <person name="Submissions S."/>
        </authorList>
    </citation>
    <scope>NUCLEOTIDE SEQUENCE [LARGE SCALE GENOMIC DNA]</scope>
    <source>
        <strain evidence="6">CGMCC 4.6856</strain>
    </source>
</reference>
<gene>
    <name evidence="5" type="ORF">SAMN05421756_11416</name>
</gene>
<dbReference type="Proteomes" id="UP000198504">
    <property type="component" value="Unassembled WGS sequence"/>
</dbReference>
<evidence type="ECO:0000256" key="1">
    <source>
        <dbReference type="ARBA" id="ARBA00022603"/>
    </source>
</evidence>
<dbReference type="AlphaFoldDB" id="A0A1H9NFI6"/>
<evidence type="ECO:0000313" key="6">
    <source>
        <dbReference type="Proteomes" id="UP000198504"/>
    </source>
</evidence>
<dbReference type="EMBL" id="FOFA01000014">
    <property type="protein sequence ID" value="SER34445.1"/>
    <property type="molecule type" value="Genomic_DNA"/>
</dbReference>
<dbReference type="GO" id="GO:0032259">
    <property type="term" value="P:methylation"/>
    <property type="evidence" value="ECO:0007669"/>
    <property type="project" value="UniProtKB-KW"/>
</dbReference>
<accession>A0A1H9NFI6</accession>
<dbReference type="PANTHER" id="PTHR43464:SF19">
    <property type="entry name" value="UBIQUINONE BIOSYNTHESIS O-METHYLTRANSFERASE, MITOCHONDRIAL"/>
    <property type="match status" value="1"/>
</dbReference>
<keyword evidence="1 5" id="KW-0489">Methyltransferase</keyword>
<dbReference type="STRING" id="1036181.SAMN05421756_11416"/>